<keyword evidence="2" id="KW-0067">ATP-binding</keyword>
<dbReference type="EMBL" id="BK014703">
    <property type="protein sequence ID" value="DAD68472.1"/>
    <property type="molecule type" value="Genomic_DNA"/>
</dbReference>
<dbReference type="InterPro" id="IPR003593">
    <property type="entry name" value="AAA+_ATPase"/>
</dbReference>
<dbReference type="InterPro" id="IPR027417">
    <property type="entry name" value="P-loop_NTPase"/>
</dbReference>
<dbReference type="GO" id="GO:0006260">
    <property type="term" value="P:DNA replication"/>
    <property type="evidence" value="ECO:0007669"/>
    <property type="project" value="TreeGrafter"/>
</dbReference>
<dbReference type="CDD" id="cd00009">
    <property type="entry name" value="AAA"/>
    <property type="match status" value="1"/>
</dbReference>
<name>A0A8S5LES8_9CAUD</name>
<dbReference type="InterPro" id="IPR002611">
    <property type="entry name" value="IstB_ATP-bd"/>
</dbReference>
<evidence type="ECO:0000313" key="2">
    <source>
        <dbReference type="EMBL" id="DAD68472.1"/>
    </source>
</evidence>
<keyword evidence="2" id="KW-0547">Nucleotide-binding</keyword>
<organism evidence="2">
    <name type="scientific">Siphoviridae sp. cttkn18</name>
    <dbReference type="NCBI Taxonomy" id="2823607"/>
    <lineage>
        <taxon>Viruses</taxon>
        <taxon>Duplodnaviria</taxon>
        <taxon>Heunggongvirae</taxon>
        <taxon>Uroviricota</taxon>
        <taxon>Caudoviricetes</taxon>
    </lineage>
</organism>
<dbReference type="Gene3D" id="3.40.50.300">
    <property type="entry name" value="P-loop containing nucleotide triphosphate hydrolases"/>
    <property type="match status" value="1"/>
</dbReference>
<feature type="domain" description="AAA+ ATPase" evidence="1">
    <location>
        <begin position="97"/>
        <end position="222"/>
    </location>
</feature>
<dbReference type="PANTHER" id="PTHR30050:SF4">
    <property type="entry name" value="ATP-BINDING PROTEIN RV3427C IN INSERTION SEQUENCE-RELATED"/>
    <property type="match status" value="1"/>
</dbReference>
<reference evidence="2" key="1">
    <citation type="journal article" date="2021" name="Proc. Natl. Acad. Sci. U.S.A.">
        <title>A Catalog of Tens of Thousands of Viruses from Human Metagenomes Reveals Hidden Associations with Chronic Diseases.</title>
        <authorList>
            <person name="Tisza M.J."/>
            <person name="Buck C.B."/>
        </authorList>
    </citation>
    <scope>NUCLEOTIDE SEQUENCE</scope>
    <source>
        <strain evidence="2">Cttkn18</strain>
    </source>
</reference>
<sequence length="243" mass="27528">MEAMDVTAEIERIRQQQTSVKSTGIKKQENGYEFYTPHYPPPVAVECQKDLSQYGIKGRYLDMTFSKLKQLGAPPEDKDAYNCALKYAVHLNEHIKSGRGLIMMGPVGTGKTSLAISILRQAIEQGYNGYLISMMSLLDTLLILSKGPAEHYLKFENRIRNCPLLVLDDFGAEYDNKWVSSKVDSIISDRVERGKATIITTNLSVQQIKKCYDSRIYDRLKETSFILSFKGKSKRDPLDISKI</sequence>
<dbReference type="Pfam" id="PF01695">
    <property type="entry name" value="IstB_IS21"/>
    <property type="match status" value="1"/>
</dbReference>
<evidence type="ECO:0000259" key="1">
    <source>
        <dbReference type="SMART" id="SM00382"/>
    </source>
</evidence>
<protein>
    <submittedName>
        <fullName evidence="2">Replicative helicase</fullName>
    </submittedName>
</protein>
<proteinExistence type="predicted"/>
<accession>A0A8S5LES8</accession>
<dbReference type="SMART" id="SM00382">
    <property type="entry name" value="AAA"/>
    <property type="match status" value="1"/>
</dbReference>
<dbReference type="GO" id="GO:0005524">
    <property type="term" value="F:ATP binding"/>
    <property type="evidence" value="ECO:0007669"/>
    <property type="project" value="InterPro"/>
</dbReference>
<keyword evidence="2" id="KW-0347">Helicase</keyword>
<dbReference type="PANTHER" id="PTHR30050">
    <property type="entry name" value="CHROMOSOMAL REPLICATION INITIATOR PROTEIN DNAA"/>
    <property type="match status" value="1"/>
</dbReference>
<dbReference type="GO" id="GO:0004386">
    <property type="term" value="F:helicase activity"/>
    <property type="evidence" value="ECO:0007669"/>
    <property type="project" value="UniProtKB-KW"/>
</dbReference>
<keyword evidence="2" id="KW-0378">Hydrolase</keyword>
<dbReference type="SUPFAM" id="SSF52540">
    <property type="entry name" value="P-loop containing nucleoside triphosphate hydrolases"/>
    <property type="match status" value="1"/>
</dbReference>